<protein>
    <submittedName>
        <fullName evidence="1">Uncharacterized protein</fullName>
    </submittedName>
</protein>
<dbReference type="EMBL" id="WSRQ01000023">
    <property type="protein sequence ID" value="MVX64899.1"/>
    <property type="molecule type" value="Genomic_DNA"/>
</dbReference>
<evidence type="ECO:0000313" key="1">
    <source>
        <dbReference type="EMBL" id="MVX64899.1"/>
    </source>
</evidence>
<evidence type="ECO:0000313" key="2">
    <source>
        <dbReference type="Proteomes" id="UP000656077"/>
    </source>
</evidence>
<dbReference type="Proteomes" id="UP000656077">
    <property type="component" value="Unassembled WGS sequence"/>
</dbReference>
<name>A0A964W341_9CLOT</name>
<gene>
    <name evidence="1" type="ORF">GKZ28_14470</name>
</gene>
<dbReference type="AlphaFoldDB" id="A0A964W341"/>
<comment type="caution">
    <text evidence="1">The sequence shown here is derived from an EMBL/GenBank/DDBJ whole genome shotgun (WGS) entry which is preliminary data.</text>
</comment>
<dbReference type="RefSeq" id="WP_160359730.1">
    <property type="nucleotide sequence ID" value="NZ_WSRQ01000023.1"/>
</dbReference>
<sequence>MKKIIITNKFKGHMVAHKKEFIEPFENLIKEFEMSKEFKRLEDDFCKITFNFNRAIGFNTVINTGLNEKVIYAKRIGREIYSKFVKRGELGVKTSKVVFILNKNKKAEDSYFLITMFPGEECEKEPEDRSIKDVTELEKCLNFWRNRAFIYDERLIDVNTIRYSMPYKELYKKLNTKKALQEFKFEDFNEMFEDYFKFLDENNLNEKVSNSPMNINILPEIYYMLLWRDPLNIGTEAIFNIFHLGLFQKLGYCKDKDVYEWINKQSREEYYKIIADILSEQNELMDINVIFKGAGRYDIALVERKNGLELCVMKVEDIMLTFDTTLKNYEENIQEV</sequence>
<accession>A0A964W341</accession>
<reference evidence="1" key="1">
    <citation type="submission" date="2019-12" db="EMBL/GenBank/DDBJ databases">
        <title>Microbes associate with the intestines of laboratory mice.</title>
        <authorList>
            <person name="Navarre W."/>
            <person name="Wong E."/>
        </authorList>
    </citation>
    <scope>NUCLEOTIDE SEQUENCE</scope>
    <source>
        <strain evidence="1">NM79_F5</strain>
    </source>
</reference>
<proteinExistence type="predicted"/>
<organism evidence="1 2">
    <name type="scientific">Clostridium chromiireducens</name>
    <dbReference type="NCBI Taxonomy" id="225345"/>
    <lineage>
        <taxon>Bacteria</taxon>
        <taxon>Bacillati</taxon>
        <taxon>Bacillota</taxon>
        <taxon>Clostridia</taxon>
        <taxon>Eubacteriales</taxon>
        <taxon>Clostridiaceae</taxon>
        <taxon>Clostridium</taxon>
    </lineage>
</organism>